<evidence type="ECO:0000256" key="1">
    <source>
        <dbReference type="SAM" id="Phobius"/>
    </source>
</evidence>
<dbReference type="RefSeq" id="WP_152709025.1">
    <property type="nucleotide sequence ID" value="NZ_VOSJ01000047.1"/>
</dbReference>
<feature type="transmembrane region" description="Helical" evidence="1">
    <location>
        <begin position="37"/>
        <end position="58"/>
    </location>
</feature>
<dbReference type="Proteomes" id="UP000403266">
    <property type="component" value="Unassembled WGS sequence"/>
</dbReference>
<keyword evidence="3" id="KW-1185">Reference proteome</keyword>
<name>A0A5N7MJJ0_9HYPH</name>
<organism evidence="2 3">
    <name type="scientific">Microvirga tunisiensis</name>
    <dbReference type="NCBI Taxonomy" id="2108360"/>
    <lineage>
        <taxon>Bacteria</taxon>
        <taxon>Pseudomonadati</taxon>
        <taxon>Pseudomonadota</taxon>
        <taxon>Alphaproteobacteria</taxon>
        <taxon>Hyphomicrobiales</taxon>
        <taxon>Methylobacteriaceae</taxon>
        <taxon>Microvirga</taxon>
    </lineage>
</organism>
<dbReference type="EMBL" id="VOSK01000003">
    <property type="protein sequence ID" value="MPR24116.1"/>
    <property type="molecule type" value="Genomic_DNA"/>
</dbReference>
<protein>
    <submittedName>
        <fullName evidence="2">Uncharacterized protein</fullName>
    </submittedName>
</protein>
<reference evidence="2 3" key="1">
    <citation type="journal article" date="2019" name="Syst. Appl. Microbiol.">
        <title>Microvirga tunisiensis sp. nov., a root nodule symbiotic bacterium isolated from Lupinus micranthus and L. luteus grown in Northern Tunisia.</title>
        <authorList>
            <person name="Msaddak A."/>
            <person name="Rejili M."/>
            <person name="Duran D."/>
            <person name="Mars M."/>
            <person name="Palacios J.M."/>
            <person name="Ruiz-Argueso T."/>
            <person name="Rey L."/>
            <person name="Imperial J."/>
        </authorList>
    </citation>
    <scope>NUCLEOTIDE SEQUENCE [LARGE SCALE GENOMIC DNA]</scope>
    <source>
        <strain evidence="2 3">Lmie10</strain>
    </source>
</reference>
<keyword evidence="1" id="KW-1133">Transmembrane helix</keyword>
<feature type="transmembrane region" description="Helical" evidence="1">
    <location>
        <begin position="70"/>
        <end position="91"/>
    </location>
</feature>
<accession>A0A5N7MJJ0</accession>
<gene>
    <name evidence="2" type="ORF">FS320_02470</name>
</gene>
<keyword evidence="1" id="KW-0472">Membrane</keyword>
<evidence type="ECO:0000313" key="2">
    <source>
        <dbReference type="EMBL" id="MPR24116.1"/>
    </source>
</evidence>
<keyword evidence="1" id="KW-0812">Transmembrane</keyword>
<evidence type="ECO:0000313" key="3">
    <source>
        <dbReference type="Proteomes" id="UP000403266"/>
    </source>
</evidence>
<dbReference type="AlphaFoldDB" id="A0A5N7MJJ0"/>
<sequence length="100" mass="10651">MRAIAILIGFLAGPALILVLAKQIGGEKLVYRVWRWGFRWIFGLILAAPALALIYVALFEGVEGDDGPAFFAGIAGVVAIAVSGAITFATYKVLTLEREA</sequence>
<comment type="caution">
    <text evidence="2">The sequence shown here is derived from an EMBL/GenBank/DDBJ whole genome shotgun (WGS) entry which is preliminary data.</text>
</comment>
<proteinExistence type="predicted"/>